<protein>
    <recommendedName>
        <fullName evidence="2">Alpha/beta hydrolase fold-3 domain-containing protein</fullName>
    </recommendedName>
</protein>
<dbReference type="InterPro" id="IPR050300">
    <property type="entry name" value="GDXG_lipolytic_enzyme"/>
</dbReference>
<evidence type="ECO:0000313" key="3">
    <source>
        <dbReference type="EMBL" id="SPJ25756.1"/>
    </source>
</evidence>
<dbReference type="EMBL" id="ONZF01000011">
    <property type="protein sequence ID" value="SPJ25756.1"/>
    <property type="molecule type" value="Genomic_DNA"/>
</dbReference>
<feature type="domain" description="Alpha/beta hydrolase fold-3" evidence="2">
    <location>
        <begin position="66"/>
        <end position="176"/>
    </location>
</feature>
<sequence>MVTDADYDNSAAVPGVTDLSAGWTADAKAFRDGMGARAQLGLPYGATAREKLDLFLPEAPPKGLTVFVHGGYWRSRHRHDWSHFAAGALARGDAVAMPSYTLAPEARISRITLQIAQAVTMLAEQVPEGPIRLAGHSAGGHLVARMLCADPMLTESVTERLAHVLSISPVSDLRPLLDLSMNEDLQLTPEEASLESPILCKRVHDVPVTVWVGGAELPAFLDQARWLSEEWDAPLVVDAGRHHFDVIEGLKDPDSPMMTSLFEGDGGR</sequence>
<keyword evidence="1" id="KW-0378">Hydrolase</keyword>
<dbReference type="SUPFAM" id="SSF53474">
    <property type="entry name" value="alpha/beta-Hydrolases"/>
    <property type="match status" value="1"/>
</dbReference>
<dbReference type="PANTHER" id="PTHR48081">
    <property type="entry name" value="AB HYDROLASE SUPERFAMILY PROTEIN C4A8.06C"/>
    <property type="match status" value="1"/>
</dbReference>
<evidence type="ECO:0000313" key="4">
    <source>
        <dbReference type="Proteomes" id="UP000244912"/>
    </source>
</evidence>
<dbReference type="InterPro" id="IPR013094">
    <property type="entry name" value="AB_hydrolase_3"/>
</dbReference>
<gene>
    <name evidence="3" type="ORF">PAA8504_03607</name>
</gene>
<dbReference type="Pfam" id="PF07859">
    <property type="entry name" value="Abhydrolase_3"/>
    <property type="match status" value="1"/>
</dbReference>
<reference evidence="3 4" key="1">
    <citation type="submission" date="2018-03" db="EMBL/GenBank/DDBJ databases">
        <authorList>
            <person name="Keele B.F."/>
        </authorList>
    </citation>
    <scope>NUCLEOTIDE SEQUENCE [LARGE SCALE GENOMIC DNA]</scope>
    <source>
        <strain evidence="3 4">CECT 8504</strain>
    </source>
</reference>
<name>A0A2R8C087_9RHOB</name>
<proteinExistence type="predicted"/>
<dbReference type="AlphaFoldDB" id="A0A2R8C087"/>
<organism evidence="3 4">
    <name type="scientific">Palleronia abyssalis</name>
    <dbReference type="NCBI Taxonomy" id="1501240"/>
    <lineage>
        <taxon>Bacteria</taxon>
        <taxon>Pseudomonadati</taxon>
        <taxon>Pseudomonadota</taxon>
        <taxon>Alphaproteobacteria</taxon>
        <taxon>Rhodobacterales</taxon>
        <taxon>Roseobacteraceae</taxon>
        <taxon>Palleronia</taxon>
    </lineage>
</organism>
<evidence type="ECO:0000256" key="1">
    <source>
        <dbReference type="ARBA" id="ARBA00022801"/>
    </source>
</evidence>
<dbReference type="PANTHER" id="PTHR48081:SF33">
    <property type="entry name" value="KYNURENINE FORMAMIDASE"/>
    <property type="match status" value="1"/>
</dbReference>
<keyword evidence="4" id="KW-1185">Reference proteome</keyword>
<accession>A0A2R8C087</accession>
<dbReference type="InterPro" id="IPR029058">
    <property type="entry name" value="AB_hydrolase_fold"/>
</dbReference>
<dbReference type="RefSeq" id="WP_108895486.1">
    <property type="nucleotide sequence ID" value="NZ_ONZF01000011.1"/>
</dbReference>
<dbReference type="GO" id="GO:0016787">
    <property type="term" value="F:hydrolase activity"/>
    <property type="evidence" value="ECO:0007669"/>
    <property type="project" value="UniProtKB-KW"/>
</dbReference>
<dbReference type="OrthoDB" id="9771666at2"/>
<evidence type="ECO:0000259" key="2">
    <source>
        <dbReference type="Pfam" id="PF07859"/>
    </source>
</evidence>
<dbReference type="Proteomes" id="UP000244912">
    <property type="component" value="Unassembled WGS sequence"/>
</dbReference>
<dbReference type="Gene3D" id="3.40.50.1820">
    <property type="entry name" value="alpha/beta hydrolase"/>
    <property type="match status" value="1"/>
</dbReference>